<dbReference type="InterPro" id="IPR046532">
    <property type="entry name" value="DUF6597"/>
</dbReference>
<dbReference type="InterPro" id="IPR018060">
    <property type="entry name" value="HTH_AraC"/>
</dbReference>
<dbReference type="GO" id="GO:0003700">
    <property type="term" value="F:DNA-binding transcription factor activity"/>
    <property type="evidence" value="ECO:0007669"/>
    <property type="project" value="InterPro"/>
</dbReference>
<dbReference type="HOGENOM" id="CLU_066193_1_0_10"/>
<dbReference type="RefSeq" id="WP_028729017.1">
    <property type="nucleotide sequence ID" value="NZ_KE386763.1"/>
</dbReference>
<organism evidence="5 6">
    <name type="scientific">Parabacteroides gordonii MS-1 = DSM 23371</name>
    <dbReference type="NCBI Taxonomy" id="1203610"/>
    <lineage>
        <taxon>Bacteria</taxon>
        <taxon>Pseudomonadati</taxon>
        <taxon>Bacteroidota</taxon>
        <taxon>Bacteroidia</taxon>
        <taxon>Bacteroidales</taxon>
        <taxon>Tannerellaceae</taxon>
        <taxon>Parabacteroides</taxon>
    </lineage>
</organism>
<evidence type="ECO:0000313" key="5">
    <source>
        <dbReference type="EMBL" id="KKB49427.1"/>
    </source>
</evidence>
<dbReference type="EMBL" id="AQHW01000025">
    <property type="protein sequence ID" value="KKB49427.1"/>
    <property type="molecule type" value="Genomic_DNA"/>
</dbReference>
<dbReference type="GO" id="GO:0043565">
    <property type="term" value="F:sequence-specific DNA binding"/>
    <property type="evidence" value="ECO:0007669"/>
    <property type="project" value="InterPro"/>
</dbReference>
<comment type="caution">
    <text evidence="5">The sequence shown here is derived from an EMBL/GenBank/DDBJ whole genome shotgun (WGS) entry which is preliminary data.</text>
</comment>
<dbReference type="Pfam" id="PF12833">
    <property type="entry name" value="HTH_18"/>
    <property type="match status" value="1"/>
</dbReference>
<dbReference type="AlphaFoldDB" id="A0A0F5IWB6"/>
<sequence>MDRFKVIQPSVLLAPYVKQYWFLRMEEVVQSSQRLVPFGCMALSFHRGNRTYSSQAKGFLPESHLYGMTTGYTDLVFSGTVDLICIVFKPAGANLFFKTPLYELNNSYASLDALSDLDWLELEQRLNEATDDPACVGLIEQFLISRIYRLDKQEDKRISAVIDSICCGDTDVNRLAQTACLCYKQFKRLFLENIGINPKDFLQIVRFQKLHRFLQLHTDMTVAELACECGYYDKSHLIKELKDFSGFTPAGLMRACDPTYSEYHGAFRSAFVDLPSE</sequence>
<dbReference type="PROSITE" id="PS01124">
    <property type="entry name" value="HTH_ARAC_FAMILY_2"/>
    <property type="match status" value="1"/>
</dbReference>
<name>A0A0F5IWB6_9BACT</name>
<evidence type="ECO:0000256" key="1">
    <source>
        <dbReference type="ARBA" id="ARBA00023015"/>
    </source>
</evidence>
<protein>
    <recommendedName>
        <fullName evidence="4">HTH araC/xylS-type domain-containing protein</fullName>
    </recommendedName>
</protein>
<keyword evidence="6" id="KW-1185">Reference proteome</keyword>
<dbReference type="STRING" id="1203610.HMPREF1536_04491"/>
<dbReference type="Proteomes" id="UP000033035">
    <property type="component" value="Unassembled WGS sequence"/>
</dbReference>
<dbReference type="PANTHER" id="PTHR46796:SF13">
    <property type="entry name" value="HTH-TYPE TRANSCRIPTIONAL ACTIVATOR RHAS"/>
    <property type="match status" value="1"/>
</dbReference>
<evidence type="ECO:0000256" key="3">
    <source>
        <dbReference type="ARBA" id="ARBA00023163"/>
    </source>
</evidence>
<gene>
    <name evidence="5" type="ORF">HMPREF1536_04491</name>
</gene>
<dbReference type="PANTHER" id="PTHR46796">
    <property type="entry name" value="HTH-TYPE TRANSCRIPTIONAL ACTIVATOR RHAS-RELATED"/>
    <property type="match status" value="1"/>
</dbReference>
<dbReference type="PATRIC" id="fig|1203610.3.peg.4578"/>
<dbReference type="InterPro" id="IPR050204">
    <property type="entry name" value="AraC_XylS_family_regulators"/>
</dbReference>
<keyword evidence="3" id="KW-0804">Transcription</keyword>
<dbReference type="SMART" id="SM00342">
    <property type="entry name" value="HTH_ARAC"/>
    <property type="match status" value="1"/>
</dbReference>
<feature type="domain" description="HTH araC/xylS-type" evidence="4">
    <location>
        <begin position="156"/>
        <end position="255"/>
    </location>
</feature>
<keyword evidence="2" id="KW-0238">DNA-binding</keyword>
<evidence type="ECO:0000313" key="6">
    <source>
        <dbReference type="Proteomes" id="UP000033035"/>
    </source>
</evidence>
<evidence type="ECO:0000259" key="4">
    <source>
        <dbReference type="PROSITE" id="PS01124"/>
    </source>
</evidence>
<proteinExistence type="predicted"/>
<dbReference type="Gene3D" id="1.10.10.60">
    <property type="entry name" value="Homeodomain-like"/>
    <property type="match status" value="1"/>
</dbReference>
<evidence type="ECO:0000256" key="2">
    <source>
        <dbReference type="ARBA" id="ARBA00023125"/>
    </source>
</evidence>
<keyword evidence="1" id="KW-0805">Transcription regulation</keyword>
<dbReference type="Pfam" id="PF20240">
    <property type="entry name" value="DUF6597"/>
    <property type="match status" value="1"/>
</dbReference>
<accession>A0A0F5IWB6</accession>
<reference evidence="5 6" key="1">
    <citation type="submission" date="2013-04" db="EMBL/GenBank/DDBJ databases">
        <title>The Genome Sequence of Parabacteroides gordonii DSM 23371.</title>
        <authorList>
            <consortium name="The Broad Institute Genomics Platform"/>
            <person name="Earl A."/>
            <person name="Ward D."/>
            <person name="Feldgarden M."/>
            <person name="Gevers D."/>
            <person name="Martens E."/>
            <person name="Sakamoto M."/>
            <person name="Benno Y."/>
            <person name="Suzuki N."/>
            <person name="Matsunaga N."/>
            <person name="Koshihara K."/>
            <person name="Seki M."/>
            <person name="Komiya H."/>
            <person name="Walker B."/>
            <person name="Young S."/>
            <person name="Zeng Q."/>
            <person name="Gargeya S."/>
            <person name="Fitzgerald M."/>
            <person name="Haas B."/>
            <person name="Abouelleil A."/>
            <person name="Allen A.W."/>
            <person name="Alvarado L."/>
            <person name="Arachchi H.M."/>
            <person name="Berlin A.M."/>
            <person name="Chapman S.B."/>
            <person name="Gainer-Dewar J."/>
            <person name="Goldberg J."/>
            <person name="Griggs A."/>
            <person name="Gujja S."/>
            <person name="Hansen M."/>
            <person name="Howarth C."/>
            <person name="Imamovic A."/>
            <person name="Ireland A."/>
            <person name="Larimer J."/>
            <person name="McCowan C."/>
            <person name="Murphy C."/>
            <person name="Pearson M."/>
            <person name="Poon T.W."/>
            <person name="Priest M."/>
            <person name="Roberts A."/>
            <person name="Saif S."/>
            <person name="Shea T."/>
            <person name="Sisk P."/>
            <person name="Sykes S."/>
            <person name="Wortman J."/>
            <person name="Nusbaum C."/>
            <person name="Birren B."/>
        </authorList>
    </citation>
    <scope>NUCLEOTIDE SEQUENCE [LARGE SCALE GENOMIC DNA]</scope>
    <source>
        <strain evidence="5 6">MS-1</strain>
    </source>
</reference>